<evidence type="ECO:0000313" key="2">
    <source>
        <dbReference type="EMBL" id="SCF01681.1"/>
    </source>
</evidence>
<dbReference type="EMBL" id="FMCX01000002">
    <property type="protein sequence ID" value="SCF01681.1"/>
    <property type="molecule type" value="Genomic_DNA"/>
</dbReference>
<gene>
    <name evidence="2" type="ORF">GA0070564_102616</name>
</gene>
<evidence type="ECO:0000313" key="3">
    <source>
        <dbReference type="Proteomes" id="UP000199504"/>
    </source>
</evidence>
<evidence type="ECO:0000256" key="1">
    <source>
        <dbReference type="SAM" id="MobiDB-lite"/>
    </source>
</evidence>
<keyword evidence="3" id="KW-1185">Reference proteome</keyword>
<dbReference type="Proteomes" id="UP000199504">
    <property type="component" value="Unassembled WGS sequence"/>
</dbReference>
<sequence length="92" mass="8991">MSPSSRIRALVGSAPAGLPVATAPSTAAARAPDPAAPAAHAAVPQARSGHPAKPDPGERAATHAKLRPPSAPAAPEAARTATRTNPSATLKP</sequence>
<feature type="compositionally biased region" description="Low complexity" evidence="1">
    <location>
        <begin position="19"/>
        <end position="48"/>
    </location>
</feature>
<feature type="compositionally biased region" description="Basic and acidic residues" evidence="1">
    <location>
        <begin position="52"/>
        <end position="61"/>
    </location>
</feature>
<organism evidence="2 3">
    <name type="scientific">Micromonospora mirobrigensis</name>
    <dbReference type="NCBI Taxonomy" id="262898"/>
    <lineage>
        <taxon>Bacteria</taxon>
        <taxon>Bacillati</taxon>
        <taxon>Actinomycetota</taxon>
        <taxon>Actinomycetes</taxon>
        <taxon>Micromonosporales</taxon>
        <taxon>Micromonosporaceae</taxon>
        <taxon>Micromonospora</taxon>
    </lineage>
</organism>
<dbReference type="AlphaFoldDB" id="A0A1C4X0Q5"/>
<dbReference type="STRING" id="262898.GA0070564_102616"/>
<reference evidence="3" key="1">
    <citation type="submission" date="2016-06" db="EMBL/GenBank/DDBJ databases">
        <authorList>
            <person name="Varghese N."/>
            <person name="Submissions Spin"/>
        </authorList>
    </citation>
    <scope>NUCLEOTIDE SEQUENCE [LARGE SCALE GENOMIC DNA]</scope>
    <source>
        <strain evidence="3">DSM 44830</strain>
    </source>
</reference>
<dbReference type="RefSeq" id="WP_176730626.1">
    <property type="nucleotide sequence ID" value="NZ_FMCX01000002.1"/>
</dbReference>
<proteinExistence type="predicted"/>
<protein>
    <submittedName>
        <fullName evidence="2">Uncharacterized protein</fullName>
    </submittedName>
</protein>
<feature type="compositionally biased region" description="Low complexity" evidence="1">
    <location>
        <begin position="73"/>
        <end position="86"/>
    </location>
</feature>
<accession>A0A1C4X0Q5</accession>
<name>A0A1C4X0Q5_9ACTN</name>
<feature type="region of interest" description="Disordered" evidence="1">
    <location>
        <begin position="1"/>
        <end position="92"/>
    </location>
</feature>